<reference evidence="2" key="1">
    <citation type="submission" date="2025-08" db="UniProtKB">
        <authorList>
            <consortium name="RefSeq"/>
        </authorList>
    </citation>
    <scope>IDENTIFICATION</scope>
    <source>
        <tissue evidence="2">Blood</tissue>
    </source>
</reference>
<evidence type="ECO:0000313" key="2">
    <source>
        <dbReference type="RefSeq" id="XP_067163959.1"/>
    </source>
</evidence>
<evidence type="ECO:0000313" key="1">
    <source>
        <dbReference type="Proteomes" id="UP001652627"/>
    </source>
</evidence>
<name>A0ABM4FG91_9AVES</name>
<keyword evidence="1" id="KW-1185">Reference proteome</keyword>
<dbReference type="GeneID" id="136993632"/>
<accession>A0ABM4FG91</accession>
<dbReference type="RefSeq" id="XP_067163959.1">
    <property type="nucleotide sequence ID" value="XM_067307858.1"/>
</dbReference>
<dbReference type="Proteomes" id="UP001652627">
    <property type="component" value="Chromosome 18"/>
</dbReference>
<sequence>MLSTKRKSTSILTLKEILENGFVAGASSHSHSSPVHCYYMDSSSASKPDTWELLIDLDNTAKGSSLYVVKQSESLNSCVKTDLHGLTQGVSDSSLVSFCKTPHGQTVFDLSGLPTEHPSRGLGCHSMMDVVSQNTSTPCKMEKHPKPLENLLSKSTELVTDISTLAKPPAPRWEISEIKAPLDTNLSLDISAEELRLLGCSKLDTPSLETSSIVIPLAWPGAFKRCPTLIHRSSTCETQLSDQACICVSASSPVMLLP</sequence>
<protein>
    <submittedName>
        <fullName evidence="2">Uncharacterized protein</fullName>
    </submittedName>
</protein>
<organism evidence="1 2">
    <name type="scientific">Apteryx mantelli</name>
    <name type="common">North Island brown kiwi</name>
    <dbReference type="NCBI Taxonomy" id="2696672"/>
    <lineage>
        <taxon>Eukaryota</taxon>
        <taxon>Metazoa</taxon>
        <taxon>Chordata</taxon>
        <taxon>Craniata</taxon>
        <taxon>Vertebrata</taxon>
        <taxon>Euteleostomi</taxon>
        <taxon>Archelosauria</taxon>
        <taxon>Archosauria</taxon>
        <taxon>Dinosauria</taxon>
        <taxon>Saurischia</taxon>
        <taxon>Theropoda</taxon>
        <taxon>Coelurosauria</taxon>
        <taxon>Aves</taxon>
        <taxon>Palaeognathae</taxon>
        <taxon>Apterygiformes</taxon>
        <taxon>Apterygidae</taxon>
        <taxon>Apteryx</taxon>
    </lineage>
</organism>
<proteinExistence type="predicted"/>
<gene>
    <name evidence="2" type="primary">LOC136993632</name>
</gene>